<dbReference type="EMBL" id="APNK01000002">
    <property type="protein sequence ID" value="KEZ79050.1"/>
    <property type="molecule type" value="Genomic_DNA"/>
</dbReference>
<dbReference type="OrthoDB" id="9792695at2"/>
<dbReference type="CDD" id="cd00298">
    <property type="entry name" value="ACD_sHsps_p23-like"/>
    <property type="match status" value="1"/>
</dbReference>
<comment type="caution">
    <text evidence="3">The sequence shown here is derived from an EMBL/GenBank/DDBJ whole genome shotgun (WGS) entry which is preliminary data.</text>
</comment>
<keyword evidence="3" id="KW-0346">Stress response</keyword>
<dbReference type="PROSITE" id="PS01031">
    <property type="entry name" value="SHSP"/>
    <property type="match status" value="1"/>
</dbReference>
<protein>
    <submittedName>
        <fullName evidence="3">Molecular chaperone (Small heat shock protein)-like protein</fullName>
    </submittedName>
</protein>
<accession>A0A084IQR6</accession>
<dbReference type="STRING" id="1304275.C41B8_02932"/>
<proteinExistence type="inferred from homology"/>
<dbReference type="eggNOG" id="COG0071">
    <property type="taxonomic scope" value="Bacteria"/>
</dbReference>
<dbReference type="RefSeq" id="WP_037333939.1">
    <property type="nucleotide sequence ID" value="NZ_APNK01000002.1"/>
</dbReference>
<evidence type="ECO:0000259" key="2">
    <source>
        <dbReference type="PROSITE" id="PS01031"/>
    </source>
</evidence>
<dbReference type="SUPFAM" id="SSF49764">
    <property type="entry name" value="HSP20-like chaperones"/>
    <property type="match status" value="1"/>
</dbReference>
<gene>
    <name evidence="3" type="ORF">C41B8_02932</name>
</gene>
<dbReference type="InterPro" id="IPR008978">
    <property type="entry name" value="HSP20-like_chaperone"/>
</dbReference>
<organism evidence="3 4">
    <name type="scientific">Salinisphaera hydrothermalis (strain C41B8)</name>
    <dbReference type="NCBI Taxonomy" id="1304275"/>
    <lineage>
        <taxon>Bacteria</taxon>
        <taxon>Pseudomonadati</taxon>
        <taxon>Pseudomonadota</taxon>
        <taxon>Gammaproteobacteria</taxon>
        <taxon>Salinisphaerales</taxon>
        <taxon>Salinisphaeraceae</taxon>
        <taxon>Salinisphaera</taxon>
    </lineage>
</organism>
<sequence>MSEDDFESWMWAEAMRRQERADRIQRQFFRRVEARQRKQWEPPVDVFETSEAIYVIVALPGVSDRSLTDLEVAGDTLYVAGNRGVPTPTGDALLHRLEIPHGHFERRVVLPWPRLVITGHELADGCLYLTLAKR</sequence>
<evidence type="ECO:0000256" key="1">
    <source>
        <dbReference type="PROSITE-ProRule" id="PRU00285"/>
    </source>
</evidence>
<evidence type="ECO:0000313" key="3">
    <source>
        <dbReference type="EMBL" id="KEZ79050.1"/>
    </source>
</evidence>
<dbReference type="AlphaFoldDB" id="A0A084IQR6"/>
<reference evidence="3 4" key="1">
    <citation type="submission" date="2013-03" db="EMBL/GenBank/DDBJ databases">
        <title>Salinisphaera hydrothermalis C41B8 Genome Sequencing.</title>
        <authorList>
            <person name="Li C."/>
            <person name="Lai Q."/>
            <person name="Shao Z."/>
        </authorList>
    </citation>
    <scope>NUCLEOTIDE SEQUENCE [LARGE SCALE GENOMIC DNA]</scope>
    <source>
        <strain evidence="3 4">C41B8</strain>
    </source>
</reference>
<dbReference type="Gene3D" id="2.60.40.790">
    <property type="match status" value="1"/>
</dbReference>
<dbReference type="InterPro" id="IPR002068">
    <property type="entry name" value="A-crystallin/Hsp20_dom"/>
</dbReference>
<name>A0A084IQR6_SALHC</name>
<evidence type="ECO:0000313" key="4">
    <source>
        <dbReference type="Proteomes" id="UP000028302"/>
    </source>
</evidence>
<comment type="similarity">
    <text evidence="1">Belongs to the small heat shock protein (HSP20) family.</text>
</comment>
<keyword evidence="4" id="KW-1185">Reference proteome</keyword>
<feature type="domain" description="SHSP" evidence="2">
    <location>
        <begin position="35"/>
        <end position="134"/>
    </location>
</feature>
<dbReference type="Proteomes" id="UP000028302">
    <property type="component" value="Unassembled WGS sequence"/>
</dbReference>